<dbReference type="AlphaFoldDB" id="A0A4S4BXA5"/>
<comment type="function">
    <text evidence="6">Quinone reductase that provides resistance to thiol-specific stress caused by electrophilic quinones.</text>
</comment>
<feature type="domain" description="Flavodoxin-like fold" evidence="7">
    <location>
        <begin position="3"/>
        <end position="199"/>
    </location>
</feature>
<dbReference type="Pfam" id="PF02525">
    <property type="entry name" value="Flavodoxin_2"/>
    <property type="match status" value="1"/>
</dbReference>
<dbReference type="InterPro" id="IPR029039">
    <property type="entry name" value="Flavoprotein-like_sf"/>
</dbReference>
<proteinExistence type="inferred from homology"/>
<name>A0A4S4BXA5_9BACI</name>
<evidence type="ECO:0000313" key="9">
    <source>
        <dbReference type="Proteomes" id="UP000310334"/>
    </source>
</evidence>
<dbReference type="NCBIfam" id="NF010075">
    <property type="entry name" value="PRK13556.1"/>
    <property type="match status" value="1"/>
</dbReference>
<comment type="similarity">
    <text evidence="6">Belongs to the azoreductase type 1 family.</text>
</comment>
<dbReference type="InterPro" id="IPR003680">
    <property type="entry name" value="Flavodoxin_fold"/>
</dbReference>
<evidence type="ECO:0000256" key="2">
    <source>
        <dbReference type="ARBA" id="ARBA00022643"/>
    </source>
</evidence>
<comment type="subunit">
    <text evidence="6">Homodimer.</text>
</comment>
<keyword evidence="9" id="KW-1185">Reference proteome</keyword>
<evidence type="ECO:0000259" key="7">
    <source>
        <dbReference type="Pfam" id="PF02525"/>
    </source>
</evidence>
<dbReference type="Gene3D" id="3.40.50.360">
    <property type="match status" value="1"/>
</dbReference>
<dbReference type="GO" id="GO:0009055">
    <property type="term" value="F:electron transfer activity"/>
    <property type="evidence" value="ECO:0007669"/>
    <property type="project" value="UniProtKB-UniRule"/>
</dbReference>
<reference evidence="8 9" key="1">
    <citation type="submission" date="2019-04" db="EMBL/GenBank/DDBJ databases">
        <title>Bacillus sediminilitoris sp. nov., isolated from a tidal flat sediment on the East China Sea.</title>
        <authorList>
            <person name="Wei Y."/>
            <person name="Mao H."/>
            <person name="Fang J."/>
        </authorList>
    </citation>
    <scope>NUCLEOTIDE SEQUENCE [LARGE SCALE GENOMIC DNA]</scope>
    <source>
        <strain evidence="8 9">DSL-17</strain>
    </source>
</reference>
<keyword evidence="2 6" id="KW-0288">FMN</keyword>
<dbReference type="HAMAP" id="MF_01216">
    <property type="entry name" value="Azoreductase_type1"/>
    <property type="match status" value="1"/>
</dbReference>
<dbReference type="GO" id="GO:0010181">
    <property type="term" value="F:FMN binding"/>
    <property type="evidence" value="ECO:0007669"/>
    <property type="project" value="UniProtKB-UniRule"/>
</dbReference>
<dbReference type="OrthoDB" id="9805013at2"/>
<dbReference type="PANTHER" id="PTHR43741">
    <property type="entry name" value="FMN-DEPENDENT NADH-AZOREDUCTASE 1"/>
    <property type="match status" value="1"/>
</dbReference>
<dbReference type="InterPro" id="IPR050104">
    <property type="entry name" value="FMN-dep_NADH:Q_OxRdtase_AzoR1"/>
</dbReference>
<comment type="function">
    <text evidence="6">Also exhibits azoreductase activity. Catalyzes the reductive cleavage of the azo bond in aromatic azo compounds to the corresponding amines.</text>
</comment>
<evidence type="ECO:0000256" key="1">
    <source>
        <dbReference type="ARBA" id="ARBA00022630"/>
    </source>
</evidence>
<protein>
    <recommendedName>
        <fullName evidence="6">FMN dependent NADH:quinone oxidoreductase</fullName>
        <ecNumber evidence="6">1.6.5.-</ecNumber>
    </recommendedName>
    <alternativeName>
        <fullName evidence="6">Azo-dye reductase</fullName>
    </alternativeName>
    <alternativeName>
        <fullName evidence="6">FMN-dependent NADH-azo compound oxidoreductase</fullName>
    </alternativeName>
    <alternativeName>
        <fullName evidence="6">FMN-dependent NADH-azoreductase</fullName>
        <ecNumber evidence="6">1.7.1.17</ecNumber>
    </alternativeName>
</protein>
<keyword evidence="1 6" id="KW-0285">Flavoprotein</keyword>
<dbReference type="PANTHER" id="PTHR43741:SF4">
    <property type="entry name" value="FMN-DEPENDENT NADH:QUINONE OXIDOREDUCTASE"/>
    <property type="match status" value="1"/>
</dbReference>
<evidence type="ECO:0000256" key="3">
    <source>
        <dbReference type="ARBA" id="ARBA00023002"/>
    </source>
</evidence>
<dbReference type="Proteomes" id="UP000310334">
    <property type="component" value="Unassembled WGS sequence"/>
</dbReference>
<comment type="caution">
    <text evidence="6">Lacks conserved residue(s) required for the propagation of feature annotation.</text>
</comment>
<feature type="binding site" evidence="6">
    <location>
        <begin position="17"/>
        <end position="19"/>
    </location>
    <ligand>
        <name>FMN</name>
        <dbReference type="ChEBI" id="CHEBI:58210"/>
    </ligand>
</feature>
<dbReference type="GO" id="GO:0016652">
    <property type="term" value="F:oxidoreductase activity, acting on NAD(P)H as acceptor"/>
    <property type="evidence" value="ECO:0007669"/>
    <property type="project" value="UniProtKB-UniRule"/>
</dbReference>
<gene>
    <name evidence="6" type="primary">azoR</name>
    <name evidence="8" type="ORF">E6W99_12165</name>
</gene>
<comment type="caution">
    <text evidence="8">The sequence shown here is derived from an EMBL/GenBank/DDBJ whole genome shotgun (WGS) entry which is preliminary data.</text>
</comment>
<dbReference type="GO" id="GO:0016655">
    <property type="term" value="F:oxidoreductase activity, acting on NAD(P)H, quinone or similar compound as acceptor"/>
    <property type="evidence" value="ECO:0007669"/>
    <property type="project" value="InterPro"/>
</dbReference>
<evidence type="ECO:0000256" key="4">
    <source>
        <dbReference type="ARBA" id="ARBA00023027"/>
    </source>
</evidence>
<evidence type="ECO:0000313" key="8">
    <source>
        <dbReference type="EMBL" id="THF79754.1"/>
    </source>
</evidence>
<evidence type="ECO:0000256" key="6">
    <source>
        <dbReference type="HAMAP-Rule" id="MF_01216"/>
    </source>
</evidence>
<comment type="catalytic activity">
    <reaction evidence="5">
        <text>N,N-dimethyl-1,4-phenylenediamine + anthranilate + 2 NAD(+) = 2-(4-dimethylaminophenyl)diazenylbenzoate + 2 NADH + 2 H(+)</text>
        <dbReference type="Rhea" id="RHEA:55872"/>
        <dbReference type="ChEBI" id="CHEBI:15378"/>
        <dbReference type="ChEBI" id="CHEBI:15783"/>
        <dbReference type="ChEBI" id="CHEBI:16567"/>
        <dbReference type="ChEBI" id="CHEBI:57540"/>
        <dbReference type="ChEBI" id="CHEBI:57945"/>
        <dbReference type="ChEBI" id="CHEBI:71579"/>
        <dbReference type="EC" id="1.7.1.17"/>
    </reaction>
    <physiologicalReaction direction="right-to-left" evidence="5">
        <dbReference type="Rhea" id="RHEA:55874"/>
    </physiologicalReaction>
</comment>
<dbReference type="EMBL" id="SSNT01000008">
    <property type="protein sequence ID" value="THF79754.1"/>
    <property type="molecule type" value="Genomic_DNA"/>
</dbReference>
<dbReference type="EC" id="1.7.1.17" evidence="6"/>
<dbReference type="RefSeq" id="WP_136354197.1">
    <property type="nucleotide sequence ID" value="NZ_CP046266.1"/>
</dbReference>
<evidence type="ECO:0000256" key="5">
    <source>
        <dbReference type="ARBA" id="ARBA00048542"/>
    </source>
</evidence>
<dbReference type="SUPFAM" id="SSF52218">
    <property type="entry name" value="Flavoproteins"/>
    <property type="match status" value="1"/>
</dbReference>
<keyword evidence="3 6" id="KW-0560">Oxidoreductase</keyword>
<comment type="cofactor">
    <cofactor evidence="6">
        <name>FMN</name>
        <dbReference type="ChEBI" id="CHEBI:58210"/>
    </cofactor>
    <text evidence="6">Binds 1 FMN per subunit.</text>
</comment>
<accession>A0A4S4BXA5</accession>
<comment type="catalytic activity">
    <reaction evidence="6">
        <text>2 a quinone + NADH + H(+) = 2 a 1,4-benzosemiquinone + NAD(+)</text>
        <dbReference type="Rhea" id="RHEA:65952"/>
        <dbReference type="ChEBI" id="CHEBI:15378"/>
        <dbReference type="ChEBI" id="CHEBI:57540"/>
        <dbReference type="ChEBI" id="CHEBI:57945"/>
        <dbReference type="ChEBI" id="CHEBI:132124"/>
        <dbReference type="ChEBI" id="CHEBI:134225"/>
    </reaction>
</comment>
<organism evidence="8 9">
    <name type="scientific">Metabacillus sediminilitoris</name>
    <dbReference type="NCBI Taxonomy" id="2567941"/>
    <lineage>
        <taxon>Bacteria</taxon>
        <taxon>Bacillati</taxon>
        <taxon>Bacillota</taxon>
        <taxon>Bacilli</taxon>
        <taxon>Bacillales</taxon>
        <taxon>Bacillaceae</taxon>
        <taxon>Metabacillus</taxon>
    </lineage>
</organism>
<sequence length="208" mass="23754">MAKVLFVKANNRPIEQSVSLQLYHSFTDRYKERNPNDVIVELDLFKEELPYYGVNMINGLFKSSQGFELTAEERMASDIQKRYLQQFLEVDKVVFAFPLWNKTIPAVLHTYLDYLNVAGQTFKYTPEGPIGLVPDKKIAILNARGGDYSMEPLKSEEIAVNFVVKTLHMFGINQISTVVVEGHNQYPDRKEALITDGIKKAEILADTF</sequence>
<dbReference type="InterPro" id="IPR023048">
    <property type="entry name" value="NADH:quinone_OxRdtase_FMN_depd"/>
</dbReference>
<dbReference type="EC" id="1.6.5.-" evidence="6"/>
<keyword evidence="4 6" id="KW-0520">NAD</keyword>